<accession>A0ABU0T7X6</accession>
<dbReference type="RefSeq" id="WP_307528373.1">
    <property type="nucleotide sequence ID" value="NZ_JAUSZI010000002.1"/>
</dbReference>
<feature type="transmembrane region" description="Helical" evidence="2">
    <location>
        <begin position="20"/>
        <end position="37"/>
    </location>
</feature>
<evidence type="ECO:0000256" key="1">
    <source>
        <dbReference type="SAM" id="MobiDB-lite"/>
    </source>
</evidence>
<dbReference type="Proteomes" id="UP001230328">
    <property type="component" value="Unassembled WGS sequence"/>
</dbReference>
<sequence length="218" mass="23896">MGYLRGFIPWIVSGVVSSFDWRWGAMGGLVTGLLLLLQDRRRGVDLDALVLEISAIMYFVVVGAVAVTDPDSVLADHTDVISFGWLAATAWGTTAIRRPFTLGIARRQTPREYWDMPEFIRVNNHITTAWGAGFTFIAVSLAVCGRPRRPGLGRHLRPRRGPRRTCRLHEGPFRPGPGATAGPGVGHGRSLTGGPLRRAPAASRGRRTHRAKGTRRAR</sequence>
<organism evidence="3 4">
    <name type="scientific">Streptomyces umbrinus</name>
    <dbReference type="NCBI Taxonomy" id="67370"/>
    <lineage>
        <taxon>Bacteria</taxon>
        <taxon>Bacillati</taxon>
        <taxon>Actinomycetota</taxon>
        <taxon>Actinomycetes</taxon>
        <taxon>Kitasatosporales</taxon>
        <taxon>Streptomycetaceae</taxon>
        <taxon>Streptomyces</taxon>
        <taxon>Streptomyces phaeochromogenes group</taxon>
    </lineage>
</organism>
<comment type="caution">
    <text evidence="3">The sequence shown here is derived from an EMBL/GenBank/DDBJ whole genome shotgun (WGS) entry which is preliminary data.</text>
</comment>
<keyword evidence="2" id="KW-1133">Transmembrane helix</keyword>
<feature type="compositionally biased region" description="Basic residues" evidence="1">
    <location>
        <begin position="150"/>
        <end position="166"/>
    </location>
</feature>
<evidence type="ECO:0000313" key="4">
    <source>
        <dbReference type="Proteomes" id="UP001230328"/>
    </source>
</evidence>
<keyword evidence="2" id="KW-0472">Membrane</keyword>
<evidence type="ECO:0000256" key="2">
    <source>
        <dbReference type="SAM" id="Phobius"/>
    </source>
</evidence>
<feature type="region of interest" description="Disordered" evidence="1">
    <location>
        <begin position="150"/>
        <end position="218"/>
    </location>
</feature>
<feature type="transmembrane region" description="Helical" evidence="2">
    <location>
        <begin position="126"/>
        <end position="144"/>
    </location>
</feature>
<reference evidence="3 4" key="1">
    <citation type="submission" date="2023-07" db="EMBL/GenBank/DDBJ databases">
        <title>Comparative genomics of wheat-associated soil bacteria to identify genetic determinants of phenazine resistance.</title>
        <authorList>
            <person name="Mouncey N."/>
        </authorList>
    </citation>
    <scope>NUCLEOTIDE SEQUENCE [LARGE SCALE GENOMIC DNA]</scope>
    <source>
        <strain evidence="3 4">V2I4</strain>
    </source>
</reference>
<gene>
    <name evidence="3" type="ORF">QF035_009497</name>
</gene>
<keyword evidence="2" id="KW-0812">Transmembrane</keyword>
<keyword evidence="4" id="KW-1185">Reference proteome</keyword>
<protein>
    <submittedName>
        <fullName evidence="3">Uncharacterized protein</fullName>
    </submittedName>
</protein>
<feature type="compositionally biased region" description="Basic residues" evidence="1">
    <location>
        <begin position="204"/>
        <end position="218"/>
    </location>
</feature>
<proteinExistence type="predicted"/>
<dbReference type="EMBL" id="JAUSZI010000002">
    <property type="protein sequence ID" value="MDQ1031915.1"/>
    <property type="molecule type" value="Genomic_DNA"/>
</dbReference>
<name>A0ABU0T7X6_9ACTN</name>
<evidence type="ECO:0000313" key="3">
    <source>
        <dbReference type="EMBL" id="MDQ1031915.1"/>
    </source>
</evidence>
<feature type="transmembrane region" description="Helical" evidence="2">
    <location>
        <begin position="49"/>
        <end position="67"/>
    </location>
</feature>